<dbReference type="SUPFAM" id="SSF69255">
    <property type="entry name" value="gp5 N-terminal domain-like"/>
    <property type="match status" value="1"/>
</dbReference>
<accession>A0A380AB41</accession>
<dbReference type="EMBL" id="UGYN01000002">
    <property type="protein sequence ID" value="SUI76685.1"/>
    <property type="molecule type" value="Genomic_DNA"/>
</dbReference>
<dbReference type="SUPFAM" id="SSF69349">
    <property type="entry name" value="Phage fibre proteins"/>
    <property type="match status" value="1"/>
</dbReference>
<name>A0A380AB41_9GAMM</name>
<dbReference type="RefSeq" id="WP_115184067.1">
    <property type="nucleotide sequence ID" value="NZ_CAMKUF010000003.1"/>
</dbReference>
<evidence type="ECO:0000313" key="1">
    <source>
        <dbReference type="EMBL" id="SUI76685.1"/>
    </source>
</evidence>
<reference evidence="1 2" key="1">
    <citation type="submission" date="2018-06" db="EMBL/GenBank/DDBJ databases">
        <authorList>
            <consortium name="Pathogen Informatics"/>
            <person name="Doyle S."/>
        </authorList>
    </citation>
    <scope>NUCLEOTIDE SEQUENCE [LARGE SCALE GENOMIC DNA]</scope>
    <source>
        <strain evidence="1 2">NCTC11544</strain>
    </source>
</reference>
<dbReference type="Gene3D" id="2.40.50.230">
    <property type="entry name" value="Gp5 N-terminal domain"/>
    <property type="match status" value="1"/>
</dbReference>
<organism evidence="1 2">
    <name type="scientific">Serratia quinivorans</name>
    <dbReference type="NCBI Taxonomy" id="137545"/>
    <lineage>
        <taxon>Bacteria</taxon>
        <taxon>Pseudomonadati</taxon>
        <taxon>Pseudomonadota</taxon>
        <taxon>Gammaproteobacteria</taxon>
        <taxon>Enterobacterales</taxon>
        <taxon>Yersiniaceae</taxon>
        <taxon>Serratia</taxon>
    </lineage>
</organism>
<proteinExistence type="predicted"/>
<dbReference type="SUPFAM" id="SSF69279">
    <property type="entry name" value="Phage tail proteins"/>
    <property type="match status" value="1"/>
</dbReference>
<dbReference type="AlphaFoldDB" id="A0A380AB41"/>
<protein>
    <submittedName>
        <fullName evidence="1">Uncharacterized protein conserved in bacteria</fullName>
    </submittedName>
</protein>
<dbReference type="InterPro" id="IPR037026">
    <property type="entry name" value="Vgr_OB-fold_dom_sf"/>
</dbReference>
<dbReference type="Proteomes" id="UP000255529">
    <property type="component" value="Unassembled WGS sequence"/>
</dbReference>
<gene>
    <name evidence="1" type="ORF">NCTC11544_03861</name>
</gene>
<sequence length="556" mass="60153">MKPITTLQIDAQTVPIASHELVLDLSGCGRGFITAETDQVSTGKLIRVNVGYNDQTLRWFTGYVERDQAADNGFRRMFVRELVGVFEKSWPVSMQHPTLRQVADKLAADSGLAFILPDGKAYTDTPIPHFVHSGTGWQLLSNLGRAFGIADYIWQQLPDGTVWLGAWQDSRFANLPIDIPNEYAKAAGAGNSMTLPTIPALRPGVLANGQRITRVALKDDDITLTWTPLNAQGKPKQKSPFERQLETAHPELAAGLHLPKLARVEAPTEGASLGDISDPFRPRFAVDVQLLDENGAANHETPVYRGVALPVPMAGDESGLMHYPPAGTQVELAFTDGRPDKPFIRQVLPQGNSLPGIKPGEQLQQQRAEVFQRVSQAGDWQRETDQAIQETSATRTITADEESRTLTQRTTTIHATDTTTVIGTAKLLAGAIVQLSQGDYSIGTTGKLLVKANSATHKISEDAQAEIGGQLTEKITGLRRSISASLELIASQVHVGTTDTNVLSLMLETLDVVQTLAQRTAEHTHSNTGSPTNANDIAATGTTATELKNSYSPLIK</sequence>
<evidence type="ECO:0000313" key="2">
    <source>
        <dbReference type="Proteomes" id="UP000255529"/>
    </source>
</evidence>